<proteinExistence type="inferred from homology"/>
<dbReference type="PRINTS" id="PR00139">
    <property type="entry name" value="ASNGLNASE"/>
</dbReference>
<dbReference type="SMART" id="SM00870">
    <property type="entry name" value="Asparaginase"/>
    <property type="match status" value="1"/>
</dbReference>
<organism evidence="10 11">
    <name type="scientific">Azoarcus taiwanensis</name>
    <dbReference type="NCBI Taxonomy" id="666964"/>
    <lineage>
        <taxon>Bacteria</taxon>
        <taxon>Pseudomonadati</taxon>
        <taxon>Pseudomonadota</taxon>
        <taxon>Betaproteobacteria</taxon>
        <taxon>Rhodocyclales</taxon>
        <taxon>Zoogloeaceae</taxon>
        <taxon>Azoarcus</taxon>
    </lineage>
</organism>
<feature type="binding site" evidence="4">
    <location>
        <position position="62"/>
    </location>
    <ligand>
        <name>substrate</name>
    </ligand>
</feature>
<dbReference type="SUPFAM" id="SSF53774">
    <property type="entry name" value="Glutaminase/Asparaginase"/>
    <property type="match status" value="1"/>
</dbReference>
<dbReference type="CDD" id="cd08964">
    <property type="entry name" value="L-asparaginase_II"/>
    <property type="match status" value="1"/>
</dbReference>
<reference evidence="10" key="1">
    <citation type="submission" date="2019-12" db="EMBL/GenBank/DDBJ databases">
        <title>Comparative genomics gives insights into the taxonomy of the Azoarcus-Aromatoleum group and reveals separate origins of nif in the plant-associated Azoarcus and non-plant-associated Aromatoleum sub-groups.</title>
        <authorList>
            <person name="Lafos M."/>
            <person name="Maluk M."/>
            <person name="Batista M."/>
            <person name="Junghare M."/>
            <person name="Carmona M."/>
            <person name="Faoro H."/>
            <person name="Cruz L.M."/>
            <person name="Battistoni F."/>
            <person name="De Souza E."/>
            <person name="Pedrosa F."/>
            <person name="Chen W.-M."/>
            <person name="Poole P.S."/>
            <person name="Dixon R.A."/>
            <person name="James E.K."/>
        </authorList>
    </citation>
    <scope>NUCLEOTIDE SEQUENCE</scope>
    <source>
        <strain evidence="10">NSC3</strain>
    </source>
</reference>
<evidence type="ECO:0000313" key="10">
    <source>
        <dbReference type="EMBL" id="NMG04393.1"/>
    </source>
</evidence>
<dbReference type="PROSITE" id="PS51732">
    <property type="entry name" value="ASN_GLN_ASE_3"/>
    <property type="match status" value="1"/>
</dbReference>
<evidence type="ECO:0000256" key="1">
    <source>
        <dbReference type="ARBA" id="ARBA00010518"/>
    </source>
</evidence>
<accession>A0A972F8X6</accession>
<dbReference type="InterPro" id="IPR037152">
    <property type="entry name" value="L-asparaginase_N_sf"/>
</dbReference>
<feature type="active site" evidence="6">
    <location>
        <position position="95"/>
    </location>
</feature>
<evidence type="ECO:0000259" key="8">
    <source>
        <dbReference type="Pfam" id="PF00710"/>
    </source>
</evidence>
<keyword evidence="11" id="KW-1185">Reference proteome</keyword>
<dbReference type="InterPro" id="IPR027473">
    <property type="entry name" value="L-asparaginase_C"/>
</dbReference>
<dbReference type="InterPro" id="IPR036152">
    <property type="entry name" value="Asp/glu_Ase-like_sf"/>
</dbReference>
<dbReference type="InterPro" id="IPR027475">
    <property type="entry name" value="Asparaginase/glutaminase_AS2"/>
</dbReference>
<protein>
    <submittedName>
        <fullName evidence="10">Asparaginase</fullName>
    </submittedName>
</protein>
<feature type="binding site" evidence="4">
    <location>
        <begin position="95"/>
        <end position="96"/>
    </location>
    <ligand>
        <name>substrate</name>
    </ligand>
</feature>
<feature type="active site" description="O-isoaspartyl threonine intermediate" evidence="3">
    <location>
        <position position="15"/>
    </location>
</feature>
<name>A0A972F8X6_9RHOO</name>
<dbReference type="GO" id="GO:0004067">
    <property type="term" value="F:asparaginase activity"/>
    <property type="evidence" value="ECO:0007669"/>
    <property type="project" value="UniProtKB-UniRule"/>
</dbReference>
<dbReference type="EMBL" id="WTVM01000116">
    <property type="protein sequence ID" value="NMG04393.1"/>
    <property type="molecule type" value="Genomic_DNA"/>
</dbReference>
<evidence type="ECO:0000256" key="4">
    <source>
        <dbReference type="PIRSR" id="PIRSR001220-2"/>
    </source>
</evidence>
<dbReference type="InterPro" id="IPR040919">
    <property type="entry name" value="Asparaginase_C"/>
</dbReference>
<gene>
    <name evidence="10" type="ORF">GPA21_15655</name>
</gene>
<dbReference type="Pfam" id="PF00710">
    <property type="entry name" value="Asparaginase"/>
    <property type="match status" value="1"/>
</dbReference>
<dbReference type="PROSITE" id="PS00144">
    <property type="entry name" value="ASN_GLN_ASE_1"/>
    <property type="match status" value="1"/>
</dbReference>
<feature type="domain" description="Asparaginase/glutaminase C-terminal" evidence="9">
    <location>
        <begin position="216"/>
        <end position="318"/>
    </location>
</feature>
<evidence type="ECO:0000256" key="5">
    <source>
        <dbReference type="PROSITE-ProRule" id="PRU10099"/>
    </source>
</evidence>
<keyword evidence="7" id="KW-0732">Signal</keyword>
<feature type="domain" description="L-asparaginase N-terminal" evidence="8">
    <location>
        <begin position="7"/>
        <end position="185"/>
    </location>
</feature>
<dbReference type="PROSITE" id="PS00917">
    <property type="entry name" value="ASN_GLN_ASE_2"/>
    <property type="match status" value="1"/>
</dbReference>
<feature type="signal peptide" evidence="7">
    <location>
        <begin position="1"/>
        <end position="19"/>
    </location>
</feature>
<evidence type="ECO:0000259" key="9">
    <source>
        <dbReference type="Pfam" id="PF17763"/>
    </source>
</evidence>
<dbReference type="InterPro" id="IPR006034">
    <property type="entry name" value="Asparaginase/glutaminase-like"/>
</dbReference>
<dbReference type="Gene3D" id="3.40.50.1170">
    <property type="entry name" value="L-asparaginase, N-terminal domain"/>
    <property type="match status" value="1"/>
</dbReference>
<dbReference type="Gene3D" id="3.40.50.40">
    <property type="match status" value="1"/>
</dbReference>
<evidence type="ECO:0000256" key="7">
    <source>
        <dbReference type="SAM" id="SignalP"/>
    </source>
</evidence>
<dbReference type="FunFam" id="3.40.50.1170:FF:000001">
    <property type="entry name" value="L-asparaginase 2"/>
    <property type="match status" value="1"/>
</dbReference>
<dbReference type="PANTHER" id="PTHR11707">
    <property type="entry name" value="L-ASPARAGINASE"/>
    <property type="match status" value="1"/>
</dbReference>
<dbReference type="PIRSF" id="PIRSF500176">
    <property type="entry name" value="L_ASNase"/>
    <property type="match status" value="1"/>
</dbReference>
<evidence type="ECO:0000256" key="3">
    <source>
        <dbReference type="PIRSR" id="PIRSR001220-1"/>
    </source>
</evidence>
<dbReference type="InterPro" id="IPR027474">
    <property type="entry name" value="L-asparaginase_N"/>
</dbReference>
<dbReference type="InterPro" id="IPR004550">
    <property type="entry name" value="AsnASE_II"/>
</dbReference>
<dbReference type="PIRSF" id="PIRSF001220">
    <property type="entry name" value="L-ASNase_gatD"/>
    <property type="match status" value="1"/>
</dbReference>
<dbReference type="GO" id="GO:0006528">
    <property type="term" value="P:asparagine metabolic process"/>
    <property type="evidence" value="ECO:0007669"/>
    <property type="project" value="InterPro"/>
</dbReference>
<evidence type="ECO:0000313" key="11">
    <source>
        <dbReference type="Proteomes" id="UP000599523"/>
    </source>
</evidence>
<feature type="chain" id="PRO_5037845701" evidence="7">
    <location>
        <begin position="20"/>
        <end position="330"/>
    </location>
</feature>
<dbReference type="Proteomes" id="UP000599523">
    <property type="component" value="Unassembled WGS sequence"/>
</dbReference>
<evidence type="ECO:0000256" key="2">
    <source>
        <dbReference type="ARBA" id="ARBA00022801"/>
    </source>
</evidence>
<dbReference type="InterPro" id="IPR020827">
    <property type="entry name" value="Asparaginase/glutaminase_AS1"/>
</dbReference>
<dbReference type="Pfam" id="PF17763">
    <property type="entry name" value="Asparaginase_C"/>
    <property type="match status" value="1"/>
</dbReference>
<sequence length="330" mass="33756">MSQLPCIALLATGGTIAGAAASAAQTSGYAIGGVDARALLNAVPQVAEVARVLPEQLLNIDSKDMTPAHWLQIAARVRQLLAQPDVDGVVITHGTDTLEETATALDLLLPVGKPVVMACAMRPSTALSADGPMNLYDAVRCAASTDAAGRGVMLCFGERILPALGLRKLDAHRLAAFDTTAADLGTTRPAIRFFAPAPARQFDTLQLPEALGKLPRVDLVYCAAGTPPDLIQAAMAAGAQGIVAVLPGNGSVPDAWIDALAAAVAKGLVVVRASRCGQGAVFDAGVDARIGCLPAGLLSPGAVRAAVMLALEVARSDEDFVPESFLRSIG</sequence>
<dbReference type="RefSeq" id="WP_168989064.1">
    <property type="nucleotide sequence ID" value="NZ_CAWPHM010000018.1"/>
</dbReference>
<comment type="similarity">
    <text evidence="1">Belongs to the asparaginase 1 family.</text>
</comment>
<feature type="active site" evidence="5">
    <location>
        <position position="15"/>
    </location>
</feature>
<dbReference type="AlphaFoldDB" id="A0A972F8X6"/>
<dbReference type="PANTHER" id="PTHR11707:SF28">
    <property type="entry name" value="60 KDA LYSOPHOSPHOLIPASE"/>
    <property type="match status" value="1"/>
</dbReference>
<comment type="caution">
    <text evidence="10">The sequence shown here is derived from an EMBL/GenBank/DDBJ whole genome shotgun (WGS) entry which is preliminary data.</text>
</comment>
<evidence type="ECO:0000256" key="6">
    <source>
        <dbReference type="PROSITE-ProRule" id="PRU10100"/>
    </source>
</evidence>
<keyword evidence="2" id="KW-0378">Hydrolase</keyword>